<dbReference type="CDD" id="cd16872">
    <property type="entry name" value="ARID_HMGB9-like"/>
    <property type="match status" value="1"/>
</dbReference>
<dbReference type="Gene3D" id="1.10.30.10">
    <property type="entry name" value="High mobility group box domain"/>
    <property type="match status" value="1"/>
</dbReference>
<sequence length="325" mass="36768">MSDGLYTTANAATARGGGGGQPNFSNTGFHQQPKFIYPKPEAEYQEIIQNPDLFSQKLQSFHSSFGTTKLKIPKLGGKSLDLHHLFVEVTSRGGIEKLIRDRRWKEVTAAFKFPSSLTSASFVLRKYYLSLLYHFEQVYYFRKEETSASATDSGSRVVNGQAGVQSLVDGFKLNHCSDIPVLEAGSSVIGTIDAKCDYGYLVSVEFGSEKLNGVLYHVPEVSSQMSQRLSSVSGHAPRRRRRRKLGFKDPSRPKRNKNGYNIFFAENYARLKPSHQGQERAITQKIGILWNKLSESEKQVYRQKGQIDKERYRSEMRDYNTSHNS</sequence>
<evidence type="ECO:0000313" key="6">
    <source>
        <dbReference type="Proteomes" id="UP001161247"/>
    </source>
</evidence>
<dbReference type="CDD" id="cd22009">
    <property type="entry name" value="HMG-box_AtHMGB9-like"/>
    <property type="match status" value="1"/>
</dbReference>
<accession>A0AAV1BXN6</accession>
<dbReference type="EMBL" id="OX459118">
    <property type="protein sequence ID" value="CAI9088109.1"/>
    <property type="molecule type" value="Genomic_DNA"/>
</dbReference>
<evidence type="ECO:0000259" key="4">
    <source>
        <dbReference type="PROSITE" id="PS51011"/>
    </source>
</evidence>
<feature type="DNA-binding region" description="HMG box" evidence="1">
    <location>
        <begin position="253"/>
        <end position="320"/>
    </location>
</feature>
<name>A0AAV1BXN6_OLDCO</name>
<dbReference type="SMART" id="SM00501">
    <property type="entry name" value="BRIGHT"/>
    <property type="match status" value="1"/>
</dbReference>
<dbReference type="Pfam" id="PF01388">
    <property type="entry name" value="ARID"/>
    <property type="match status" value="1"/>
</dbReference>
<dbReference type="Proteomes" id="UP001161247">
    <property type="component" value="Chromosome 1"/>
</dbReference>
<feature type="compositionally biased region" description="Basic residues" evidence="2">
    <location>
        <begin position="236"/>
        <end position="245"/>
    </location>
</feature>
<dbReference type="Pfam" id="PF00505">
    <property type="entry name" value="HMG_box"/>
    <property type="match status" value="1"/>
</dbReference>
<protein>
    <submittedName>
        <fullName evidence="5">OLC1v1022354C1</fullName>
    </submittedName>
</protein>
<dbReference type="PANTHER" id="PTHR46691">
    <property type="entry name" value="HIGH MOBILITY GROUP B PROTEIN 9"/>
    <property type="match status" value="1"/>
</dbReference>
<dbReference type="Gene3D" id="1.10.150.60">
    <property type="entry name" value="ARID DNA-binding domain"/>
    <property type="match status" value="1"/>
</dbReference>
<feature type="region of interest" description="Disordered" evidence="2">
    <location>
        <begin position="300"/>
        <end position="325"/>
    </location>
</feature>
<evidence type="ECO:0000313" key="5">
    <source>
        <dbReference type="EMBL" id="CAI9088109.1"/>
    </source>
</evidence>
<dbReference type="PANTHER" id="PTHR46691:SF6">
    <property type="entry name" value="HIGH MOBILITY GROUP B PROTEIN 10-RELATED"/>
    <property type="match status" value="1"/>
</dbReference>
<evidence type="ECO:0000256" key="2">
    <source>
        <dbReference type="SAM" id="MobiDB-lite"/>
    </source>
</evidence>
<dbReference type="InterPro" id="IPR009071">
    <property type="entry name" value="HMG_box_dom"/>
</dbReference>
<proteinExistence type="predicted"/>
<gene>
    <name evidence="5" type="ORF">OLC1_LOCUS758</name>
</gene>
<dbReference type="SUPFAM" id="SSF46774">
    <property type="entry name" value="ARID-like"/>
    <property type="match status" value="1"/>
</dbReference>
<dbReference type="GO" id="GO:0005634">
    <property type="term" value="C:nucleus"/>
    <property type="evidence" value="ECO:0007669"/>
    <property type="project" value="UniProtKB-UniRule"/>
</dbReference>
<dbReference type="SUPFAM" id="SSF47095">
    <property type="entry name" value="HMG-box"/>
    <property type="match status" value="1"/>
</dbReference>
<dbReference type="InterPro" id="IPR036431">
    <property type="entry name" value="ARID_dom_sf"/>
</dbReference>
<keyword evidence="1" id="KW-0539">Nucleus</keyword>
<dbReference type="SMART" id="SM01014">
    <property type="entry name" value="ARID"/>
    <property type="match status" value="1"/>
</dbReference>
<evidence type="ECO:0000256" key="1">
    <source>
        <dbReference type="PROSITE-ProRule" id="PRU00267"/>
    </source>
</evidence>
<dbReference type="PROSITE" id="PS51011">
    <property type="entry name" value="ARID"/>
    <property type="match status" value="1"/>
</dbReference>
<dbReference type="PROSITE" id="PS50118">
    <property type="entry name" value="HMG_BOX_2"/>
    <property type="match status" value="1"/>
</dbReference>
<dbReference type="SMART" id="SM00398">
    <property type="entry name" value="HMG"/>
    <property type="match status" value="1"/>
</dbReference>
<dbReference type="InterPro" id="IPR036910">
    <property type="entry name" value="HMG_box_dom_sf"/>
</dbReference>
<dbReference type="GO" id="GO:0003677">
    <property type="term" value="F:DNA binding"/>
    <property type="evidence" value="ECO:0007669"/>
    <property type="project" value="UniProtKB-UniRule"/>
</dbReference>
<dbReference type="InterPro" id="IPR045303">
    <property type="entry name" value="ARID_HMGB9-like"/>
</dbReference>
<feature type="region of interest" description="Disordered" evidence="2">
    <location>
        <begin position="227"/>
        <end position="258"/>
    </location>
</feature>
<keyword evidence="1" id="KW-0238">DNA-binding</keyword>
<feature type="domain" description="HMG box" evidence="3">
    <location>
        <begin position="253"/>
        <end position="320"/>
    </location>
</feature>
<evidence type="ECO:0000259" key="3">
    <source>
        <dbReference type="PROSITE" id="PS50118"/>
    </source>
</evidence>
<dbReference type="AlphaFoldDB" id="A0AAV1BXN6"/>
<feature type="domain" description="ARID" evidence="4">
    <location>
        <begin position="48"/>
        <end position="140"/>
    </location>
</feature>
<feature type="region of interest" description="Disordered" evidence="2">
    <location>
        <begin position="1"/>
        <end position="25"/>
    </location>
</feature>
<reference evidence="5" key="1">
    <citation type="submission" date="2023-03" db="EMBL/GenBank/DDBJ databases">
        <authorList>
            <person name="Julca I."/>
        </authorList>
    </citation>
    <scope>NUCLEOTIDE SEQUENCE</scope>
</reference>
<organism evidence="5 6">
    <name type="scientific">Oldenlandia corymbosa var. corymbosa</name>
    <dbReference type="NCBI Taxonomy" id="529605"/>
    <lineage>
        <taxon>Eukaryota</taxon>
        <taxon>Viridiplantae</taxon>
        <taxon>Streptophyta</taxon>
        <taxon>Embryophyta</taxon>
        <taxon>Tracheophyta</taxon>
        <taxon>Spermatophyta</taxon>
        <taxon>Magnoliopsida</taxon>
        <taxon>eudicotyledons</taxon>
        <taxon>Gunneridae</taxon>
        <taxon>Pentapetalae</taxon>
        <taxon>asterids</taxon>
        <taxon>lamiids</taxon>
        <taxon>Gentianales</taxon>
        <taxon>Rubiaceae</taxon>
        <taxon>Rubioideae</taxon>
        <taxon>Spermacoceae</taxon>
        <taxon>Hedyotis-Oldenlandia complex</taxon>
        <taxon>Oldenlandia</taxon>
    </lineage>
</organism>
<keyword evidence="6" id="KW-1185">Reference proteome</keyword>
<dbReference type="InterPro" id="IPR001606">
    <property type="entry name" value="ARID_dom"/>
</dbReference>